<evidence type="ECO:0000256" key="3">
    <source>
        <dbReference type="ARBA" id="ARBA00022801"/>
    </source>
</evidence>
<dbReference type="GO" id="GO:0016787">
    <property type="term" value="F:hydrolase activity"/>
    <property type="evidence" value="ECO:0007669"/>
    <property type="project" value="UniProtKB-KW"/>
</dbReference>
<protein>
    <submittedName>
        <fullName evidence="5">Restriction endonuclease</fullName>
    </submittedName>
</protein>
<evidence type="ECO:0000256" key="1">
    <source>
        <dbReference type="ARBA" id="ARBA00022722"/>
    </source>
</evidence>
<dbReference type="SMART" id="SM00927">
    <property type="entry name" value="MutH"/>
    <property type="match status" value="1"/>
</dbReference>
<dbReference type="InterPro" id="IPR011335">
    <property type="entry name" value="Restrct_endonuc-II-like"/>
</dbReference>
<proteinExistence type="predicted"/>
<dbReference type="EMBL" id="QWKH01000002">
    <property type="protein sequence ID" value="NBI33554.1"/>
    <property type="molecule type" value="Genomic_DNA"/>
</dbReference>
<dbReference type="SUPFAM" id="SSF52980">
    <property type="entry name" value="Restriction endonuclease-like"/>
    <property type="match status" value="2"/>
</dbReference>
<comment type="caution">
    <text evidence="5">The sequence shown here is derived from an EMBL/GenBank/DDBJ whole genome shotgun (WGS) entry which is preliminary data.</text>
</comment>
<dbReference type="GO" id="GO:0004519">
    <property type="term" value="F:endonuclease activity"/>
    <property type="evidence" value="ECO:0007669"/>
    <property type="project" value="UniProtKB-KW"/>
</dbReference>
<organism evidence="5">
    <name type="scientific">Muribaculaceae bacterium Z82</name>
    <dbReference type="NCBI Taxonomy" id="2304548"/>
    <lineage>
        <taxon>Bacteria</taxon>
        <taxon>Pseudomonadati</taxon>
        <taxon>Bacteroidota</taxon>
        <taxon>Bacteroidia</taxon>
        <taxon>Bacteroidales</taxon>
        <taxon>Muribaculaceae</taxon>
    </lineage>
</organism>
<dbReference type="NCBIfam" id="NF040973">
    <property type="entry name" value="restrict_Sau3AI"/>
    <property type="match status" value="1"/>
</dbReference>
<evidence type="ECO:0000256" key="2">
    <source>
        <dbReference type="ARBA" id="ARBA00022759"/>
    </source>
</evidence>
<keyword evidence="2 5" id="KW-0255">Endonuclease</keyword>
<evidence type="ECO:0000313" key="5">
    <source>
        <dbReference type="EMBL" id="NBI33554.1"/>
    </source>
</evidence>
<dbReference type="Pfam" id="PF02976">
    <property type="entry name" value="MutH"/>
    <property type="match status" value="1"/>
</dbReference>
<feature type="domain" description="DNA mismatch repair MutH/Type II restriction enzyme Sau3AI" evidence="4">
    <location>
        <begin position="72"/>
        <end position="174"/>
    </location>
</feature>
<dbReference type="CDD" id="cd22356">
    <property type="entry name" value="Sau3AI_N-like"/>
    <property type="match status" value="1"/>
</dbReference>
<evidence type="ECO:0000259" key="4">
    <source>
        <dbReference type="SMART" id="SM00927"/>
    </source>
</evidence>
<keyword evidence="1" id="KW-0540">Nuclease</keyword>
<reference evidence="5" key="1">
    <citation type="submission" date="2018-08" db="EMBL/GenBank/DDBJ databases">
        <title>Murine metabolic-syndrome-specific gut microbial biobank.</title>
        <authorList>
            <person name="Liu C."/>
        </authorList>
    </citation>
    <scope>NUCLEOTIDE SEQUENCE [LARGE SCALE GENOMIC DNA]</scope>
    <source>
        <strain evidence="5">Z82</strain>
    </source>
</reference>
<dbReference type="GO" id="GO:0003677">
    <property type="term" value="F:DNA binding"/>
    <property type="evidence" value="ECO:0007669"/>
    <property type="project" value="InterPro"/>
</dbReference>
<gene>
    <name evidence="5" type="ORF">D1639_00580</name>
</gene>
<name>A0A7C9JDA3_9BACT</name>
<dbReference type="AlphaFoldDB" id="A0A7C9JDA3"/>
<accession>A0A7C9JDA3</accession>
<dbReference type="InterPro" id="IPR011337">
    <property type="entry name" value="DNA_rep_MutH/RE_typeII_Sau3AI"/>
</dbReference>
<dbReference type="CDD" id="cd22355">
    <property type="entry name" value="Sau3AI_C"/>
    <property type="match status" value="1"/>
</dbReference>
<dbReference type="Gene3D" id="3.40.600.10">
    <property type="entry name" value="DNA mismatch repair MutH/Restriction endonuclease, type II"/>
    <property type="match status" value="2"/>
</dbReference>
<keyword evidence="3" id="KW-0378">Hydrolase</keyword>
<sequence>MEPLSRDALASVDFSDPNSLLDYASKLEGHTFREILELEIFPDESGENRGKVEYSALSFKGGLGTLVEERYFGYKANDNPAPDFEEAGLELKTTCYDVNAKGEKRAGERLVLCMLAFDETIEKPFSQSHAWEKGGSILLIYYGRNKSVDKYDQEITYVTLFTPTEKDLAIIEQDYATIQRYVMEGRADELSESMTNYLGACTKGASAEKSMRDQKVYAPGRKARGRAWCYKSSYMNAVLNDYIVAFRDADGASVGEPADGEIVKDVGRLKALGFDDYVTSLVRPYVGMTDKEICAAFDLRYTGNKAQWTSIVYRMLGIKGNHAEEFAKANVSVRTVRVKPDGGIRESLSLTPFRFLDLVEETWEESPLRAHFVDTRFFFVVFQETADGYKLMGARFWSMPVSDVEGPLRDCWQTTKSAIEAGIQLVEKVDDSGRRTISNNLPGKKDNAVAHVRPHSARAAYLLEDGREIGAIEQDADELPDGRRMTKQSFWLNNDYIRAIVDEVVREGSAAKG</sequence>
<dbReference type="InterPro" id="IPR037057">
    <property type="entry name" value="DNA_rep_MutH/T2_RE_sf"/>
</dbReference>